<reference evidence="4" key="1">
    <citation type="submission" date="2017-01" db="EMBL/GenBank/DDBJ databases">
        <title>Novel pathways for hydrocarbon cycling and metabolic interdependencies in hydrothermal sediment communities.</title>
        <authorList>
            <person name="Dombrowski N."/>
            <person name="Seitz K."/>
            <person name="Teske A."/>
            <person name="Baker B."/>
        </authorList>
    </citation>
    <scope>NUCLEOTIDE SEQUENCE [LARGE SCALE GENOMIC DNA]</scope>
</reference>
<feature type="binding site" evidence="2">
    <location>
        <position position="9"/>
    </location>
    <ligand>
        <name>Fe cation</name>
        <dbReference type="ChEBI" id="CHEBI:24875"/>
        <label>1</label>
    </ligand>
</feature>
<feature type="binding site" evidence="2">
    <location>
        <position position="68"/>
    </location>
    <ligand>
        <name>Fe cation</name>
        <dbReference type="ChEBI" id="CHEBI:24875"/>
        <label>2</label>
    </ligand>
</feature>
<dbReference type="GO" id="GO:0004113">
    <property type="term" value="F:2',3'-cyclic-nucleotide 3'-phosphodiesterase activity"/>
    <property type="evidence" value="ECO:0007669"/>
    <property type="project" value="TreeGrafter"/>
</dbReference>
<feature type="binding site" evidence="2">
    <location>
        <position position="176"/>
    </location>
    <ligand>
        <name>Fe cation</name>
        <dbReference type="ChEBI" id="CHEBI:24875"/>
        <label>2</label>
    </ligand>
</feature>
<comment type="caution">
    <text evidence="3">The sequence shown here is derived from an EMBL/GenBank/DDBJ whole genome shotgun (WGS) entry which is preliminary data.</text>
</comment>
<dbReference type="Pfam" id="PF13277">
    <property type="entry name" value="YmdB"/>
    <property type="match status" value="1"/>
</dbReference>
<dbReference type="GO" id="GO:0046872">
    <property type="term" value="F:metal ion binding"/>
    <property type="evidence" value="ECO:0007669"/>
    <property type="project" value="UniProtKB-KW"/>
</dbReference>
<evidence type="ECO:0000256" key="2">
    <source>
        <dbReference type="PIRSR" id="PIRSR004789-51"/>
    </source>
</evidence>
<feature type="active site" description="Proton donor" evidence="1">
    <location>
        <position position="69"/>
    </location>
</feature>
<keyword evidence="2" id="KW-0479">Metal-binding</keyword>
<feature type="binding site" evidence="2">
    <location>
        <position position="40"/>
    </location>
    <ligand>
        <name>Fe cation</name>
        <dbReference type="ChEBI" id="CHEBI:24875"/>
        <label>1</label>
    </ligand>
</feature>
<dbReference type="Proteomes" id="UP000191663">
    <property type="component" value="Unassembled WGS sequence"/>
</dbReference>
<dbReference type="PANTHER" id="PTHR36303:SF1">
    <property type="entry name" value="2',3'-CYCLIC-NUCLEOTIDE 2'-PHOSPHODIESTERASE"/>
    <property type="match status" value="1"/>
</dbReference>
<dbReference type="PANTHER" id="PTHR36303">
    <property type="entry name" value="2',3'-CYCLIC-NUCLEOTIDE 2'-PHOSPHODIESTERASE"/>
    <property type="match status" value="1"/>
</dbReference>
<dbReference type="EMBL" id="MUKB01000051">
    <property type="protein sequence ID" value="OPX17999.1"/>
    <property type="molecule type" value="Genomic_DNA"/>
</dbReference>
<dbReference type="SUPFAM" id="SSF56300">
    <property type="entry name" value="Metallo-dependent phosphatases"/>
    <property type="match status" value="1"/>
</dbReference>
<gene>
    <name evidence="3" type="ORF">BXT86_03480</name>
</gene>
<organism evidence="3 4">
    <name type="scientific">candidate division WOR-3 bacterium 4484_100</name>
    <dbReference type="NCBI Taxonomy" id="1936077"/>
    <lineage>
        <taxon>Bacteria</taxon>
        <taxon>Bacteria division WOR-3</taxon>
    </lineage>
</organism>
<evidence type="ECO:0000313" key="3">
    <source>
        <dbReference type="EMBL" id="OPX17999.1"/>
    </source>
</evidence>
<feature type="binding site" evidence="2">
    <location>
        <position position="40"/>
    </location>
    <ligand>
        <name>Fe cation</name>
        <dbReference type="ChEBI" id="CHEBI:24875"/>
        <label>2</label>
    </ligand>
</feature>
<accession>A0A1V4QF62</accession>
<feature type="binding site" evidence="2">
    <location>
        <position position="151"/>
    </location>
    <ligand>
        <name>Fe cation</name>
        <dbReference type="ChEBI" id="CHEBI:24875"/>
        <label>2</label>
    </ligand>
</feature>
<dbReference type="AlphaFoldDB" id="A0A1V4QF62"/>
<dbReference type="NCBIfam" id="TIGR00282">
    <property type="entry name" value="TIGR00282 family metallophosphoesterase"/>
    <property type="match status" value="1"/>
</dbReference>
<protein>
    <submittedName>
        <fullName evidence="3">Metallophosphoesterase</fullName>
    </submittedName>
</protein>
<proteinExistence type="predicted"/>
<dbReference type="PIRSF" id="PIRSF004789">
    <property type="entry name" value="DR1281"/>
    <property type="match status" value="1"/>
</dbReference>
<evidence type="ECO:0000313" key="4">
    <source>
        <dbReference type="Proteomes" id="UP000191663"/>
    </source>
</evidence>
<sequence length="257" mass="29235">MRRILFIGDIIGSPGRKKICQYLPEIIKKENIFFTIAQGENLAGGIGITEKTARQLFNHGVDCITTGNHVWKYKDVYDYLNKETKILRPANYPEGVPGYGYFIFKKEESQIGVINLEGRVFMKPLEDPFKKGKEIIEKIREKTPNIIIDFHAEATAEKRGLALYLAEYTTAILGTHTHIQTADECIIDDRCAYITDVGMVGSRHSVIGDKKEEVIKHFLYSIPQKFKVAKEDIIANSVIIEFDENIGVAKSIIRYNF</sequence>
<dbReference type="InterPro" id="IPR005235">
    <property type="entry name" value="YmdB-like"/>
</dbReference>
<dbReference type="InterPro" id="IPR029052">
    <property type="entry name" value="Metallo-depent_PP-like"/>
</dbReference>
<dbReference type="Gene3D" id="3.60.21.10">
    <property type="match status" value="1"/>
</dbReference>
<feature type="binding site" evidence="2">
    <location>
        <position position="178"/>
    </location>
    <ligand>
        <name>Fe cation</name>
        <dbReference type="ChEBI" id="CHEBI:24875"/>
        <label>1</label>
    </ligand>
</feature>
<feature type="binding site" evidence="2">
    <location>
        <position position="41"/>
    </location>
    <ligand>
        <name>Fe cation</name>
        <dbReference type="ChEBI" id="CHEBI:24875"/>
        <label>1</label>
    </ligand>
</feature>
<name>A0A1V4QF62_UNCW3</name>
<evidence type="ECO:0000256" key="1">
    <source>
        <dbReference type="PIRSR" id="PIRSR004789-50"/>
    </source>
</evidence>